<dbReference type="Proteomes" id="UP000295689">
    <property type="component" value="Unassembled WGS sequence"/>
</dbReference>
<accession>A0A4R2BBE8</accession>
<dbReference type="InterPro" id="IPR003004">
    <property type="entry name" value="GspF/PilC"/>
</dbReference>
<evidence type="ECO:0000256" key="6">
    <source>
        <dbReference type="ARBA" id="ARBA00023136"/>
    </source>
</evidence>
<dbReference type="InterPro" id="IPR042094">
    <property type="entry name" value="T2SS_GspF_sf"/>
</dbReference>
<evidence type="ECO:0000256" key="3">
    <source>
        <dbReference type="ARBA" id="ARBA00022475"/>
    </source>
</evidence>
<keyword evidence="3" id="KW-1003">Cell membrane</keyword>
<comment type="subcellular location">
    <subcellularLocation>
        <location evidence="1">Cell membrane</location>
        <topology evidence="1">Multi-pass membrane protein</topology>
    </subcellularLocation>
</comment>
<feature type="domain" description="Type II secretion system protein GspF" evidence="8">
    <location>
        <begin position="15"/>
        <end position="130"/>
    </location>
</feature>
<name>A0A4R2BBE8_9BACI</name>
<dbReference type="Gene3D" id="1.20.81.30">
    <property type="entry name" value="Type II secretion system (T2SS), domain F"/>
    <property type="match status" value="2"/>
</dbReference>
<keyword evidence="4 7" id="KW-0812">Transmembrane</keyword>
<evidence type="ECO:0000256" key="5">
    <source>
        <dbReference type="ARBA" id="ARBA00022989"/>
    </source>
</evidence>
<feature type="transmembrane region" description="Helical" evidence="7">
    <location>
        <begin position="149"/>
        <end position="182"/>
    </location>
</feature>
<dbReference type="PANTHER" id="PTHR30012">
    <property type="entry name" value="GENERAL SECRETION PATHWAY PROTEIN"/>
    <property type="match status" value="1"/>
</dbReference>
<dbReference type="RefSeq" id="WP_132008597.1">
    <property type="nucleotide sequence ID" value="NZ_JABUHM010000008.1"/>
</dbReference>
<dbReference type="GO" id="GO:0005886">
    <property type="term" value="C:plasma membrane"/>
    <property type="evidence" value="ECO:0007669"/>
    <property type="project" value="UniProtKB-SubCell"/>
</dbReference>
<gene>
    <name evidence="9" type="ORF">EV146_10937</name>
</gene>
<keyword evidence="5 7" id="KW-1133">Transmembrane helix</keyword>
<feature type="transmembrane region" description="Helical" evidence="7">
    <location>
        <begin position="317"/>
        <end position="338"/>
    </location>
</feature>
<evidence type="ECO:0000313" key="9">
    <source>
        <dbReference type="EMBL" id="TCN22884.1"/>
    </source>
</evidence>
<dbReference type="AlphaFoldDB" id="A0A4R2BBE8"/>
<sequence>MNRVNNWTVREQATFLKRAGELLLRGYPLAEAIESVSFYLRPRQKREMNESLSDLREGYPFYQVLTELNFNKNLISYVYFAEQHGGLGNAIIEASGMVLKRDNDFNRLKKLVTYPLILAFMTFILFYFVDHVLLPKFSSLYQDMDVDPGVFVTIITSFGNAIPLLMSFGVILFSAAAAYYYLVFRKYSALEQRNRLVRIPVIGKLLKLLYSHFFSVQLSYLFSGGLSVIDALNVFENNTHEPFSVELGKEIKLSLSTGLDFDRAIASFSFFEGELYRIIKPGQENGKLDQELFYYSRNCLSQLEEKTDRAMRIVQPVLYTIIGLLIISLYLAILLPMFQLLQGI</sequence>
<dbReference type="InterPro" id="IPR018076">
    <property type="entry name" value="T2SS_GspF_dom"/>
</dbReference>
<comment type="caution">
    <text evidence="9">The sequence shown here is derived from an EMBL/GenBank/DDBJ whole genome shotgun (WGS) entry which is preliminary data.</text>
</comment>
<comment type="similarity">
    <text evidence="2">Belongs to the GSP F family.</text>
</comment>
<evidence type="ECO:0000313" key="10">
    <source>
        <dbReference type="Proteomes" id="UP000295689"/>
    </source>
</evidence>
<dbReference type="EMBL" id="SLVV01000009">
    <property type="protein sequence ID" value="TCN22884.1"/>
    <property type="molecule type" value="Genomic_DNA"/>
</dbReference>
<evidence type="ECO:0000256" key="2">
    <source>
        <dbReference type="ARBA" id="ARBA00005745"/>
    </source>
</evidence>
<proteinExistence type="inferred from homology"/>
<dbReference type="InterPro" id="IPR047692">
    <property type="entry name" value="T4P_ComGB"/>
</dbReference>
<evidence type="ECO:0000259" key="8">
    <source>
        <dbReference type="Pfam" id="PF00482"/>
    </source>
</evidence>
<dbReference type="NCBIfam" id="NF041012">
    <property type="entry name" value="T4P_ComGB"/>
    <property type="match status" value="1"/>
</dbReference>
<reference evidence="9 10" key="1">
    <citation type="journal article" date="2015" name="Stand. Genomic Sci.">
        <title>Genomic Encyclopedia of Bacterial and Archaeal Type Strains, Phase III: the genomes of soil and plant-associated and newly described type strains.</title>
        <authorList>
            <person name="Whitman W.B."/>
            <person name="Woyke T."/>
            <person name="Klenk H.P."/>
            <person name="Zhou Y."/>
            <person name="Lilburn T.G."/>
            <person name="Beck B.J."/>
            <person name="De Vos P."/>
            <person name="Vandamme P."/>
            <person name="Eisen J.A."/>
            <person name="Garrity G."/>
            <person name="Hugenholtz P."/>
            <person name="Kyrpides N.C."/>
        </authorList>
    </citation>
    <scope>NUCLEOTIDE SEQUENCE [LARGE SCALE GENOMIC DNA]</scope>
    <source>
        <strain evidence="9 10">CV53</strain>
    </source>
</reference>
<evidence type="ECO:0000256" key="1">
    <source>
        <dbReference type="ARBA" id="ARBA00004651"/>
    </source>
</evidence>
<organism evidence="9 10">
    <name type="scientific">Mesobacillus foraminis</name>
    <dbReference type="NCBI Taxonomy" id="279826"/>
    <lineage>
        <taxon>Bacteria</taxon>
        <taxon>Bacillati</taxon>
        <taxon>Bacillota</taxon>
        <taxon>Bacilli</taxon>
        <taxon>Bacillales</taxon>
        <taxon>Bacillaceae</taxon>
        <taxon>Mesobacillus</taxon>
    </lineage>
</organism>
<dbReference type="PANTHER" id="PTHR30012:SF0">
    <property type="entry name" value="TYPE II SECRETION SYSTEM PROTEIN F-RELATED"/>
    <property type="match status" value="1"/>
</dbReference>
<dbReference type="PRINTS" id="PR00812">
    <property type="entry name" value="BCTERIALGSPF"/>
</dbReference>
<protein>
    <submittedName>
        <fullName evidence="9">Competence protein ComGB</fullName>
    </submittedName>
</protein>
<keyword evidence="6 7" id="KW-0472">Membrane</keyword>
<dbReference type="Pfam" id="PF00482">
    <property type="entry name" value="T2SSF"/>
    <property type="match status" value="2"/>
</dbReference>
<evidence type="ECO:0000256" key="7">
    <source>
        <dbReference type="SAM" id="Phobius"/>
    </source>
</evidence>
<feature type="transmembrane region" description="Helical" evidence="7">
    <location>
        <begin position="111"/>
        <end position="129"/>
    </location>
</feature>
<keyword evidence="10" id="KW-1185">Reference proteome</keyword>
<feature type="domain" description="Type II secretion system protein GspF" evidence="8">
    <location>
        <begin position="215"/>
        <end position="336"/>
    </location>
</feature>
<evidence type="ECO:0000256" key="4">
    <source>
        <dbReference type="ARBA" id="ARBA00022692"/>
    </source>
</evidence>